<comment type="function">
    <text evidence="10 11">F(1)F(0) ATP synthase produces ATP from ADP in the presence of a proton or sodium gradient. F-type ATPases consist of two structural domains, F(1) containing the extramembraneous catalytic core and F(0) containing the membrane proton channel, linked together by a central stalk and a peripheral stalk. During catalysis, ATP synthesis in the catalytic domain of F(1) is coupled via a rotary mechanism of the central stalk subunits to proton translocation.</text>
</comment>
<comment type="miscellaneous">
    <text evidence="11">In plastids the F-type ATPase is also known as CF(1)CF(0).</text>
</comment>
<dbReference type="HAMAP" id="MF_01398">
    <property type="entry name" value="ATP_synth_b_bprime"/>
    <property type="match status" value="1"/>
</dbReference>
<dbReference type="PANTHER" id="PTHR33445">
    <property type="entry name" value="ATP SYNTHASE SUBUNIT B', CHLOROPLASTIC"/>
    <property type="match status" value="1"/>
</dbReference>
<keyword evidence="14" id="KW-0934">Plastid</keyword>
<evidence type="ECO:0000256" key="3">
    <source>
        <dbReference type="ARBA" id="ARBA00022448"/>
    </source>
</evidence>
<evidence type="ECO:0000256" key="10">
    <source>
        <dbReference type="ARBA" id="ARBA00025198"/>
    </source>
</evidence>
<evidence type="ECO:0000256" key="1">
    <source>
        <dbReference type="ARBA" id="ARBA00004167"/>
    </source>
</evidence>
<dbReference type="GO" id="GO:0046961">
    <property type="term" value="F:proton-transporting ATPase activity, rotational mechanism"/>
    <property type="evidence" value="ECO:0007669"/>
    <property type="project" value="TreeGrafter"/>
</dbReference>
<evidence type="ECO:0000313" key="14">
    <source>
        <dbReference type="EMBL" id="AWT40457.1"/>
    </source>
</evidence>
<gene>
    <name evidence="11 14" type="primary">atpG</name>
    <name evidence="11" type="synonym">atpF2</name>
</gene>
<evidence type="ECO:0000256" key="11">
    <source>
        <dbReference type="HAMAP-Rule" id="MF_01399"/>
    </source>
</evidence>
<reference evidence="14" key="1">
    <citation type="journal article" date="2018" name="Adv. Bot. Res.">
        <title>Evolution of the Plastid Genomes in Diatoms.</title>
        <authorList>
            <person name="Yu M."/>
            <person name="Ashworth M.P."/>
            <person name="Hajrah N.H."/>
            <person name="Khiyami M.A."/>
            <person name="Sabir M.J."/>
            <person name="Alhebshi A.M."/>
            <person name="Al-Malki A.L."/>
            <person name="Sabir J.S.M."/>
            <person name="Theriot E.C."/>
            <person name="Jansen R.K."/>
        </authorList>
    </citation>
    <scope>NUCLEOTIDE SEQUENCE</scope>
</reference>
<dbReference type="GO" id="GO:0046933">
    <property type="term" value="F:proton-transporting ATP synthase activity, rotational mechanism"/>
    <property type="evidence" value="ECO:0007669"/>
    <property type="project" value="UniProtKB-UniRule"/>
</dbReference>
<dbReference type="InterPro" id="IPR034679">
    <property type="entry name" value="ATP_synth_b"/>
</dbReference>
<accession>A0A2U9NTJ5</accession>
<keyword evidence="13" id="KW-0175">Coiled coil</keyword>
<evidence type="ECO:0000256" key="4">
    <source>
        <dbReference type="ARBA" id="ARBA00022547"/>
    </source>
</evidence>
<evidence type="ECO:0000256" key="6">
    <source>
        <dbReference type="ARBA" id="ARBA00022781"/>
    </source>
</evidence>
<evidence type="ECO:0000256" key="2">
    <source>
        <dbReference type="ARBA" id="ARBA00005513"/>
    </source>
</evidence>
<proteinExistence type="inferred from homology"/>
<sequence>MVNFSTLILSSEELSGPGGLFDFNATLPLVAIQFILLMVILNAILYSPLLAVIEERKEYILGNLSKASEILAQANKLTAQYEQELNIVRKEAQLEITNSQKIHKEILDIELNISQKYIDNLLDTITKDLLDKKNTALNSLDTIVQSLCVEIETRLSI</sequence>
<evidence type="ECO:0000256" key="5">
    <source>
        <dbReference type="ARBA" id="ARBA00022692"/>
    </source>
</evidence>
<geneLocation type="chloroplast" evidence="14"/>
<dbReference type="GO" id="GO:0045259">
    <property type="term" value="C:proton-transporting ATP synthase complex"/>
    <property type="evidence" value="ECO:0007669"/>
    <property type="project" value="UniProtKB-KW"/>
</dbReference>
<keyword evidence="3 11" id="KW-0813">Transport</keyword>
<comment type="subcellular location">
    <subcellularLocation>
        <location evidence="1">Membrane</location>
        <topology evidence="1">Single-pass membrane protein</topology>
    </subcellularLocation>
    <subcellularLocation>
        <location evidence="11">Plastid</location>
        <location evidence="11">Chloroplast thylakoid membrane</location>
        <topology evidence="11">Single-pass membrane protein</topology>
    </subcellularLocation>
</comment>
<keyword evidence="9 11" id="KW-0472">Membrane</keyword>
<evidence type="ECO:0000256" key="8">
    <source>
        <dbReference type="ARBA" id="ARBA00023065"/>
    </source>
</evidence>
<feature type="transmembrane region" description="Helical" evidence="11">
    <location>
        <begin position="30"/>
        <end position="53"/>
    </location>
</feature>
<dbReference type="GeneID" id="36960411"/>
<keyword evidence="14" id="KW-0150">Chloroplast</keyword>
<dbReference type="HAMAP" id="MF_01399">
    <property type="entry name" value="ATP_synth_bprime"/>
    <property type="match status" value="1"/>
</dbReference>
<dbReference type="EMBL" id="MG755808">
    <property type="protein sequence ID" value="AWT40457.1"/>
    <property type="molecule type" value="Genomic_DNA"/>
</dbReference>
<keyword evidence="8 11" id="KW-0406">Ion transport</keyword>
<dbReference type="AlphaFoldDB" id="A0A2U9NTJ5"/>
<evidence type="ECO:0000256" key="12">
    <source>
        <dbReference type="RuleBase" id="RU003848"/>
    </source>
</evidence>
<evidence type="ECO:0000256" key="7">
    <source>
        <dbReference type="ARBA" id="ARBA00022989"/>
    </source>
</evidence>
<evidence type="ECO:0000256" key="9">
    <source>
        <dbReference type="ARBA" id="ARBA00023136"/>
    </source>
</evidence>
<keyword evidence="11" id="KW-0066">ATP synthesis</keyword>
<dbReference type="InterPro" id="IPR002146">
    <property type="entry name" value="ATP_synth_b/b'su_bac/chlpt"/>
</dbReference>
<dbReference type="GO" id="GO:0009535">
    <property type="term" value="C:chloroplast thylakoid membrane"/>
    <property type="evidence" value="ECO:0007669"/>
    <property type="project" value="UniProtKB-SubCell"/>
</dbReference>
<name>A0A2U9NTJ5_9STRA</name>
<keyword evidence="6 11" id="KW-0375">Hydrogen ion transport</keyword>
<keyword evidence="11" id="KW-0793">Thylakoid</keyword>
<comment type="function">
    <text evidence="11">Component of the F(0) channel, it forms part of the peripheral stalk, linking F(1) to F(0). The b'-subunit is a diverged and duplicated form of b found in plants and photosynthetic bacteria.</text>
</comment>
<dbReference type="PANTHER" id="PTHR33445:SF2">
    <property type="entry name" value="ATP SYNTHASE SUBUNIT B', CHLOROPLASTIC"/>
    <property type="match status" value="1"/>
</dbReference>
<organism evidence="14">
    <name type="scientific">Acanthoceras zachariasii</name>
    <dbReference type="NCBI Taxonomy" id="451788"/>
    <lineage>
        <taxon>Eukaryota</taxon>
        <taxon>Sar</taxon>
        <taxon>Stramenopiles</taxon>
        <taxon>Ochrophyta</taxon>
        <taxon>Bacillariophyta</taxon>
        <taxon>Coscinodiscophyceae</taxon>
        <taxon>Chaetocerotophycidae</taxon>
        <taxon>Chaetocerotales</taxon>
        <taxon>Acanthocerataceae</taxon>
        <taxon>Acanthoceras</taxon>
    </lineage>
</organism>
<dbReference type="Pfam" id="PF00430">
    <property type="entry name" value="ATP-synt_B"/>
    <property type="match status" value="1"/>
</dbReference>
<protein>
    <recommendedName>
        <fullName evidence="11">ATP synthase subunit b', chloroplastic</fullName>
    </recommendedName>
    <alternativeName>
        <fullName evidence="11">ATP synthase F(0) sector subunit b'</fullName>
    </alternativeName>
    <alternativeName>
        <fullName evidence="11">ATPase subunit II</fullName>
    </alternativeName>
</protein>
<dbReference type="CDD" id="cd06503">
    <property type="entry name" value="ATP-synt_Fo_b"/>
    <property type="match status" value="1"/>
</dbReference>
<evidence type="ECO:0000256" key="13">
    <source>
        <dbReference type="SAM" id="Coils"/>
    </source>
</evidence>
<dbReference type="InterPro" id="IPR050059">
    <property type="entry name" value="ATP_synthase_B_chain"/>
</dbReference>
<keyword evidence="7 11" id="KW-1133">Transmembrane helix</keyword>
<feature type="coiled-coil region" evidence="13">
    <location>
        <begin position="64"/>
        <end position="91"/>
    </location>
</feature>
<keyword evidence="5 11" id="KW-0812">Transmembrane</keyword>
<dbReference type="RefSeq" id="YP_009497744.1">
    <property type="nucleotide sequence ID" value="NC_038009.1"/>
</dbReference>
<keyword evidence="4 11" id="KW-0138">CF(0)</keyword>
<comment type="similarity">
    <text evidence="2 11 12">Belongs to the ATPase B chain family.</text>
</comment>
<comment type="subunit">
    <text evidence="11">F-type ATPases have 2 components, F(1) - the catalytic core - and F(0) - the membrane proton channel. F(1) has five subunits: alpha(3), beta(3), gamma(1), delta(1), epsilon(1). F(0) has four main subunits: a(1), b(1), b'(1) and c(10-14). The alpha and beta chains form an alternating ring which encloses part of the gamma chain. F(1) is attached to F(0) by a central stalk formed by the gamma and epsilon chains, while a peripheral stalk is formed by the delta, b and b' chains.</text>
</comment>